<organism evidence="7 8">
    <name type="scientific">Paracoccus chinensis</name>
    <dbReference type="NCBI Taxonomy" id="525640"/>
    <lineage>
        <taxon>Bacteria</taxon>
        <taxon>Pseudomonadati</taxon>
        <taxon>Pseudomonadota</taxon>
        <taxon>Alphaproteobacteria</taxon>
        <taxon>Rhodobacterales</taxon>
        <taxon>Paracoccaceae</taxon>
        <taxon>Paracoccus</taxon>
    </lineage>
</organism>
<name>A0A1G9I3H4_9RHOB</name>
<dbReference type="PANTHER" id="PTHR42794:SF1">
    <property type="entry name" value="HEMIN IMPORT ATP-BINDING PROTEIN HMUV"/>
    <property type="match status" value="1"/>
</dbReference>
<dbReference type="CDD" id="cd03214">
    <property type="entry name" value="ABC_Iron-Siderophores_B12_Hemin"/>
    <property type="match status" value="1"/>
</dbReference>
<evidence type="ECO:0000313" key="8">
    <source>
        <dbReference type="Proteomes" id="UP000199555"/>
    </source>
</evidence>
<keyword evidence="1" id="KW-0813">Transport</keyword>
<keyword evidence="8" id="KW-1185">Reference proteome</keyword>
<evidence type="ECO:0000256" key="5">
    <source>
        <dbReference type="ARBA" id="ARBA00037066"/>
    </source>
</evidence>
<dbReference type="PANTHER" id="PTHR42794">
    <property type="entry name" value="HEMIN IMPORT ATP-BINDING PROTEIN HMUV"/>
    <property type="match status" value="1"/>
</dbReference>
<reference evidence="8" key="1">
    <citation type="submission" date="2016-10" db="EMBL/GenBank/DDBJ databases">
        <authorList>
            <person name="Varghese N."/>
            <person name="Submissions S."/>
        </authorList>
    </citation>
    <scope>NUCLEOTIDE SEQUENCE [LARGE SCALE GENOMIC DNA]</scope>
    <source>
        <strain evidence="8">CGMCC 1.7655</strain>
    </source>
</reference>
<evidence type="ECO:0000256" key="2">
    <source>
        <dbReference type="ARBA" id="ARBA00022741"/>
    </source>
</evidence>
<accession>A0A1G9I3H4</accession>
<dbReference type="InterPro" id="IPR003439">
    <property type="entry name" value="ABC_transporter-like_ATP-bd"/>
</dbReference>
<dbReference type="InterPro" id="IPR003593">
    <property type="entry name" value="AAA+_ATPase"/>
</dbReference>
<protein>
    <submittedName>
        <fullName evidence="7">Iron complex transport system ATP-binding protein</fullName>
    </submittedName>
</protein>
<dbReference type="SMART" id="SM00382">
    <property type="entry name" value="AAA"/>
    <property type="match status" value="1"/>
</dbReference>
<dbReference type="STRING" id="525640.SAMN04487971_107125"/>
<dbReference type="Proteomes" id="UP000199555">
    <property type="component" value="Unassembled WGS sequence"/>
</dbReference>
<keyword evidence="2" id="KW-0547">Nucleotide-binding</keyword>
<keyword evidence="4" id="KW-1278">Translocase</keyword>
<dbReference type="Gene3D" id="3.40.50.300">
    <property type="entry name" value="P-loop containing nucleotide triphosphate hydrolases"/>
    <property type="match status" value="1"/>
</dbReference>
<keyword evidence="3 7" id="KW-0067">ATP-binding</keyword>
<dbReference type="InterPro" id="IPR027417">
    <property type="entry name" value="P-loop_NTPase"/>
</dbReference>
<sequence>MSLSLQDLTVRRDGCPTVDHVTLEVPAGSFVGLIGPNGAGKTTLMQAALGLIPAEGQSDLTALSPARRARRAAWLPQAREIAWPIPVEALVRLGRRADPDRRADAAAVAEAMAALDVTHLASRRATELSGGELARVLIARLLAQRTPLILADEPVAGLDPSHQFAVMELFARFARQGRTVIASIHDLALAARFCHRLVLMDRGRLVADGRPSEVLTPARLEQVFGVSGAFVPTPAGPVFVTLPPPPGSSVPVPPEP</sequence>
<dbReference type="AlphaFoldDB" id="A0A1G9I3H4"/>
<evidence type="ECO:0000256" key="3">
    <source>
        <dbReference type="ARBA" id="ARBA00022840"/>
    </source>
</evidence>
<dbReference type="InterPro" id="IPR017871">
    <property type="entry name" value="ABC_transporter-like_CS"/>
</dbReference>
<feature type="domain" description="ABC transporter" evidence="6">
    <location>
        <begin position="3"/>
        <end position="227"/>
    </location>
</feature>
<dbReference type="PROSITE" id="PS50893">
    <property type="entry name" value="ABC_TRANSPORTER_2"/>
    <property type="match status" value="1"/>
</dbReference>
<dbReference type="RefSeq" id="WP_090755089.1">
    <property type="nucleotide sequence ID" value="NZ_FNGE01000007.1"/>
</dbReference>
<dbReference type="GO" id="GO:0016887">
    <property type="term" value="F:ATP hydrolysis activity"/>
    <property type="evidence" value="ECO:0007669"/>
    <property type="project" value="InterPro"/>
</dbReference>
<dbReference type="PROSITE" id="PS00211">
    <property type="entry name" value="ABC_TRANSPORTER_1"/>
    <property type="match status" value="1"/>
</dbReference>
<dbReference type="Pfam" id="PF00005">
    <property type="entry name" value="ABC_tran"/>
    <property type="match status" value="1"/>
</dbReference>
<gene>
    <name evidence="7" type="ORF">SAMN04487971_107125</name>
</gene>
<dbReference type="OrthoDB" id="9805601at2"/>
<dbReference type="GO" id="GO:0005524">
    <property type="term" value="F:ATP binding"/>
    <property type="evidence" value="ECO:0007669"/>
    <property type="project" value="UniProtKB-KW"/>
</dbReference>
<evidence type="ECO:0000313" key="7">
    <source>
        <dbReference type="EMBL" id="SDL19632.1"/>
    </source>
</evidence>
<evidence type="ECO:0000259" key="6">
    <source>
        <dbReference type="PROSITE" id="PS50893"/>
    </source>
</evidence>
<comment type="function">
    <text evidence="5">Part of the ABC transporter complex HmuTUV involved in hemin import. Responsible for energy coupling to the transport system.</text>
</comment>
<proteinExistence type="predicted"/>
<dbReference type="EMBL" id="FNGE01000007">
    <property type="protein sequence ID" value="SDL19632.1"/>
    <property type="molecule type" value="Genomic_DNA"/>
</dbReference>
<dbReference type="SUPFAM" id="SSF52540">
    <property type="entry name" value="P-loop containing nucleoside triphosphate hydrolases"/>
    <property type="match status" value="1"/>
</dbReference>
<evidence type="ECO:0000256" key="1">
    <source>
        <dbReference type="ARBA" id="ARBA00022448"/>
    </source>
</evidence>
<evidence type="ECO:0000256" key="4">
    <source>
        <dbReference type="ARBA" id="ARBA00022967"/>
    </source>
</evidence>